<dbReference type="EMBL" id="CP059673">
    <property type="protein sequence ID" value="QRW26868.1"/>
    <property type="molecule type" value="Genomic_DNA"/>
</dbReference>
<dbReference type="AlphaFoldDB" id="A0A8H7M430"/>
<reference evidence="2" key="2">
    <citation type="submission" date="2020-09" db="EMBL/GenBank/DDBJ databases">
        <title>Comparative genome analyses of four rice-infecting Rhizoctonia solani isolates reveal extensive enrichment of homogalacturonan modification genes.</title>
        <authorList>
            <person name="Lee D.-Y."/>
            <person name="Jeon J."/>
            <person name="Kim K.-T."/>
            <person name="Cheong K."/>
            <person name="Song H."/>
            <person name="Choi G."/>
            <person name="Ko J."/>
            <person name="Opiyo S.O."/>
            <person name="Zuo S."/>
            <person name="Madhav S."/>
            <person name="Lee Y.-H."/>
            <person name="Wang G.-L."/>
        </authorList>
    </citation>
    <scope>NUCLEOTIDE SEQUENCE</scope>
    <source>
        <strain evidence="2">AG1-IA B2</strain>
    </source>
</reference>
<evidence type="ECO:0000313" key="3">
    <source>
        <dbReference type="EMBL" id="QRW26868.1"/>
    </source>
</evidence>
<evidence type="ECO:0000256" key="1">
    <source>
        <dbReference type="SAM" id="MobiDB-lite"/>
    </source>
</evidence>
<dbReference type="GeneID" id="67023745"/>
<evidence type="ECO:0000313" key="4">
    <source>
        <dbReference type="Proteomes" id="UP000614334"/>
    </source>
</evidence>
<dbReference type="GO" id="GO:0000428">
    <property type="term" value="C:DNA-directed RNA polymerase complex"/>
    <property type="evidence" value="ECO:0007669"/>
    <property type="project" value="UniProtKB-KW"/>
</dbReference>
<protein>
    <submittedName>
        <fullName evidence="3">DNA-directed RNA polymerase I subunit A34</fullName>
    </submittedName>
    <submittedName>
        <fullName evidence="2">DNA-directed RNA polymerase I subunit RPA34.5</fullName>
    </submittedName>
</protein>
<sequence>MPDTQARNEGTIDLSYKPPKSMKKLTSVDDQAMEAGFEWDALDADPNIDVWAVRIPAGLKPTDLVGLKIKLPSNSSTSISGAFKKGNSSYKLQSAEEEGALGGEEMESLNCLVPKRGDGGALYSVPRPLKRLILMREVPIPTPPLSTLSFQPARRPQPLDRLKHTFAPIGSEPVSPPSPMMEIDAPAEAESPNKKQKRTSIKTEVVEAKNSKGKGKSKDEKPQLAGEVMDIDGGAEPLPPKKSKKKSSRVNIKVEATEPAPEVKIEKKKRKAAGGNNSVHTLCCLICYYP</sequence>
<dbReference type="RefSeq" id="XP_043187105.1">
    <property type="nucleotide sequence ID" value="XM_043321282.1"/>
</dbReference>
<dbReference type="Pfam" id="PF08208">
    <property type="entry name" value="RNA_polI_A34"/>
    <property type="match status" value="1"/>
</dbReference>
<accession>A0A8H7M430</accession>
<reference evidence="3" key="1">
    <citation type="submission" date="2020-05" db="EMBL/GenBank/DDBJ databases">
        <title>Evolutionary and genomic comparisons of hybrid uninucleate and nonhybrid Rhizoctonia fungi.</title>
        <authorList>
            <person name="Li C."/>
            <person name="Chen X."/>
        </authorList>
    </citation>
    <scope>NUCLEOTIDE SEQUENCE</scope>
    <source>
        <strain evidence="3">AG-1 IA</strain>
    </source>
</reference>
<dbReference type="EMBL" id="JACYCF010000003">
    <property type="protein sequence ID" value="KAF8758553.1"/>
    <property type="molecule type" value="Genomic_DNA"/>
</dbReference>
<dbReference type="GO" id="GO:0006360">
    <property type="term" value="P:transcription by RNA polymerase I"/>
    <property type="evidence" value="ECO:0007669"/>
    <property type="project" value="InterPro"/>
</dbReference>
<dbReference type="Proteomes" id="UP000650533">
    <property type="component" value="Chromosome 16"/>
</dbReference>
<evidence type="ECO:0000313" key="2">
    <source>
        <dbReference type="EMBL" id="KAF8758553.1"/>
    </source>
</evidence>
<proteinExistence type="predicted"/>
<dbReference type="KEGG" id="rsx:RhiXN_01463"/>
<dbReference type="Gene3D" id="6.20.250.70">
    <property type="match status" value="1"/>
</dbReference>
<dbReference type="Proteomes" id="UP000614334">
    <property type="component" value="Unassembled WGS sequence"/>
</dbReference>
<dbReference type="InterPro" id="IPR013240">
    <property type="entry name" value="DNA-dir_RNA_pol1_su_RPA34"/>
</dbReference>
<feature type="compositionally biased region" description="Basic and acidic residues" evidence="1">
    <location>
        <begin position="204"/>
        <end position="222"/>
    </location>
</feature>
<gene>
    <name evidence="3" type="ORF">RhiXN_01463</name>
    <name evidence="2" type="ORF">RHS01_03116</name>
</gene>
<organism evidence="2 4">
    <name type="scientific">Rhizoctonia solani</name>
    <dbReference type="NCBI Taxonomy" id="456999"/>
    <lineage>
        <taxon>Eukaryota</taxon>
        <taxon>Fungi</taxon>
        <taxon>Dikarya</taxon>
        <taxon>Basidiomycota</taxon>
        <taxon>Agaricomycotina</taxon>
        <taxon>Agaricomycetes</taxon>
        <taxon>Cantharellales</taxon>
        <taxon>Ceratobasidiaceae</taxon>
        <taxon>Rhizoctonia</taxon>
    </lineage>
</organism>
<name>A0A8H7M430_9AGAM</name>
<feature type="region of interest" description="Disordered" evidence="1">
    <location>
        <begin position="167"/>
        <end position="260"/>
    </location>
</feature>
<keyword evidence="2" id="KW-0240">DNA-directed RNA polymerase</keyword>
<keyword evidence="2" id="KW-0804">Transcription</keyword>